<organism evidence="2 3">
    <name type="scientific">Sphaerosporella brunnea</name>
    <dbReference type="NCBI Taxonomy" id="1250544"/>
    <lineage>
        <taxon>Eukaryota</taxon>
        <taxon>Fungi</taxon>
        <taxon>Dikarya</taxon>
        <taxon>Ascomycota</taxon>
        <taxon>Pezizomycotina</taxon>
        <taxon>Pezizomycetes</taxon>
        <taxon>Pezizales</taxon>
        <taxon>Pyronemataceae</taxon>
        <taxon>Sphaerosporella</taxon>
    </lineage>
</organism>
<dbReference type="Proteomes" id="UP000326924">
    <property type="component" value="Unassembled WGS sequence"/>
</dbReference>
<dbReference type="EMBL" id="VXIS01000081">
    <property type="protein sequence ID" value="KAA8907215.1"/>
    <property type="molecule type" value="Genomic_DNA"/>
</dbReference>
<protein>
    <submittedName>
        <fullName evidence="2">Uncharacterized protein</fullName>
    </submittedName>
</protein>
<accession>A0A5J5EYC3</accession>
<sequence>MCSNESTNGDDSSSSGYLDDDDDTSSNASTVYVHANHPHVIMALKHDLAQAVEILLNAGGRLSDQQRAKSEAADSVDKLMLELLVMRCRVARAVRLAEYYYERRATVEEGG</sequence>
<reference evidence="2 3" key="1">
    <citation type="submission" date="2019-09" db="EMBL/GenBank/DDBJ databases">
        <title>Draft genome of the ectomycorrhizal ascomycete Sphaerosporella brunnea.</title>
        <authorList>
            <consortium name="DOE Joint Genome Institute"/>
            <person name="Benucci G.M."/>
            <person name="Marozzi G."/>
            <person name="Antonielli L."/>
            <person name="Sanchez S."/>
            <person name="Marco P."/>
            <person name="Wang X."/>
            <person name="Falini L.B."/>
            <person name="Barry K."/>
            <person name="Haridas S."/>
            <person name="Lipzen A."/>
            <person name="Labutti K."/>
            <person name="Grigoriev I.V."/>
            <person name="Murat C."/>
            <person name="Martin F."/>
            <person name="Albertini E."/>
            <person name="Donnini D."/>
            <person name="Bonito G."/>
        </authorList>
    </citation>
    <scope>NUCLEOTIDE SEQUENCE [LARGE SCALE GENOMIC DNA]</scope>
    <source>
        <strain evidence="2 3">Sb_GMNB300</strain>
    </source>
</reference>
<evidence type="ECO:0000256" key="1">
    <source>
        <dbReference type="SAM" id="MobiDB-lite"/>
    </source>
</evidence>
<keyword evidence="3" id="KW-1185">Reference proteome</keyword>
<dbReference type="AlphaFoldDB" id="A0A5J5EYC3"/>
<name>A0A5J5EYC3_9PEZI</name>
<dbReference type="InParanoid" id="A0A5J5EYC3"/>
<feature type="region of interest" description="Disordered" evidence="1">
    <location>
        <begin position="1"/>
        <end position="30"/>
    </location>
</feature>
<proteinExistence type="predicted"/>
<evidence type="ECO:0000313" key="3">
    <source>
        <dbReference type="Proteomes" id="UP000326924"/>
    </source>
</evidence>
<evidence type="ECO:0000313" key="2">
    <source>
        <dbReference type="EMBL" id="KAA8907215.1"/>
    </source>
</evidence>
<gene>
    <name evidence="2" type="ORF">FN846DRAFT_889927</name>
</gene>
<comment type="caution">
    <text evidence="2">The sequence shown here is derived from an EMBL/GenBank/DDBJ whole genome shotgun (WGS) entry which is preliminary data.</text>
</comment>